<dbReference type="Proteomes" id="UP000326857">
    <property type="component" value="Unassembled WGS sequence"/>
</dbReference>
<reference evidence="1 2" key="1">
    <citation type="submission" date="2019-09" db="EMBL/GenBank/DDBJ databases">
        <authorList>
            <person name="Dittami M. S."/>
        </authorList>
    </citation>
    <scope>NUCLEOTIDE SEQUENCE [LARGE SCALE GENOMIC DNA]</scope>
    <source>
        <strain evidence="1">SPHINGO391</strain>
    </source>
</reference>
<dbReference type="InterPro" id="IPR058532">
    <property type="entry name" value="YjbR/MT2646/Rv2570-like"/>
</dbReference>
<protein>
    <recommendedName>
        <fullName evidence="3">MmcQ/YjbR family DNA-binding protein</fullName>
    </recommendedName>
</protein>
<dbReference type="InterPro" id="IPR038056">
    <property type="entry name" value="YjbR-like_sf"/>
</dbReference>
<evidence type="ECO:0008006" key="3">
    <source>
        <dbReference type="Google" id="ProtNLM"/>
    </source>
</evidence>
<name>A0A5E8ABN0_9SPHN</name>
<dbReference type="RefSeq" id="WP_151991882.1">
    <property type="nucleotide sequence ID" value="NZ_LR701528.1"/>
</dbReference>
<dbReference type="EMBL" id="CABVLI010000046">
    <property type="protein sequence ID" value="VVT28609.1"/>
    <property type="molecule type" value="Genomic_DNA"/>
</dbReference>
<organism evidence="1 2">
    <name type="scientific">Sphingomonas aurantiaca</name>
    <dbReference type="NCBI Taxonomy" id="185949"/>
    <lineage>
        <taxon>Bacteria</taxon>
        <taxon>Pseudomonadati</taxon>
        <taxon>Pseudomonadota</taxon>
        <taxon>Alphaproteobacteria</taxon>
        <taxon>Sphingomonadales</taxon>
        <taxon>Sphingomonadaceae</taxon>
        <taxon>Sphingomonas</taxon>
    </lineage>
</organism>
<accession>A0A5E8ABN0</accession>
<evidence type="ECO:0000313" key="1">
    <source>
        <dbReference type="EMBL" id="VVT28609.1"/>
    </source>
</evidence>
<proteinExistence type="predicted"/>
<dbReference type="AlphaFoldDB" id="A0A5E8ABN0"/>
<gene>
    <name evidence="1" type="ORF">SPHINGO391_500226</name>
</gene>
<evidence type="ECO:0000313" key="2">
    <source>
        <dbReference type="Proteomes" id="UP000326857"/>
    </source>
</evidence>
<dbReference type="Pfam" id="PF04237">
    <property type="entry name" value="YjbR"/>
    <property type="match status" value="1"/>
</dbReference>
<dbReference type="SUPFAM" id="SSF142906">
    <property type="entry name" value="YjbR-like"/>
    <property type="match status" value="1"/>
</dbReference>
<sequence>MRDWEAVAAYALSLPDSAAATSYGQPAIKVRGRMFVSAGHVDGSFHVRSPHEGKAVLIATDPDSFWQTPHYESWPGLLVRYDARDPDRVRRVIARAWWDQASVAQRKGYGDRP</sequence>